<comment type="cofactor">
    <cofactor evidence="1 7">
        <name>FAD</name>
        <dbReference type="ChEBI" id="CHEBI:57692"/>
    </cofactor>
</comment>
<evidence type="ECO:0000256" key="6">
    <source>
        <dbReference type="ARBA" id="ARBA00023002"/>
    </source>
</evidence>
<dbReference type="Proteomes" id="UP000242849">
    <property type="component" value="Unassembled WGS sequence"/>
</dbReference>
<feature type="domain" description="Acyl-CoA dehydrogenase/oxidase N-terminal" evidence="10">
    <location>
        <begin position="11"/>
        <end position="124"/>
    </location>
</feature>
<dbReference type="SUPFAM" id="SSF56645">
    <property type="entry name" value="Acyl-CoA dehydrogenase NM domain-like"/>
    <property type="match status" value="1"/>
</dbReference>
<dbReference type="GO" id="GO:0005737">
    <property type="term" value="C:cytoplasm"/>
    <property type="evidence" value="ECO:0007669"/>
    <property type="project" value="TreeGrafter"/>
</dbReference>
<organism evidence="11 12">
    <name type="scientific">Pseudomonas anguilliseptica</name>
    <dbReference type="NCBI Taxonomy" id="53406"/>
    <lineage>
        <taxon>Bacteria</taxon>
        <taxon>Pseudomonadati</taxon>
        <taxon>Pseudomonadota</taxon>
        <taxon>Gammaproteobacteria</taxon>
        <taxon>Pseudomonadales</taxon>
        <taxon>Pseudomonadaceae</taxon>
        <taxon>Pseudomonas</taxon>
    </lineage>
</organism>
<keyword evidence="6 7" id="KW-0560">Oxidoreductase</keyword>
<dbReference type="InterPro" id="IPR050741">
    <property type="entry name" value="Acyl-CoA_dehydrogenase"/>
</dbReference>
<dbReference type="SUPFAM" id="SSF47203">
    <property type="entry name" value="Acyl-CoA dehydrogenase C-terminal domain-like"/>
    <property type="match status" value="1"/>
</dbReference>
<protein>
    <submittedName>
        <fullName evidence="11">Acyl-CoA dehydrogenase</fullName>
    </submittedName>
</protein>
<dbReference type="Pfam" id="PF02771">
    <property type="entry name" value="Acyl-CoA_dh_N"/>
    <property type="match status" value="1"/>
</dbReference>
<comment type="similarity">
    <text evidence="2 7">Belongs to the acyl-CoA dehydrogenase family.</text>
</comment>
<name>A0A1H5FF01_PSEAG</name>
<evidence type="ECO:0000259" key="8">
    <source>
        <dbReference type="Pfam" id="PF00441"/>
    </source>
</evidence>
<evidence type="ECO:0000256" key="7">
    <source>
        <dbReference type="RuleBase" id="RU362125"/>
    </source>
</evidence>
<dbReference type="GO" id="GO:0033539">
    <property type="term" value="P:fatty acid beta-oxidation using acyl-CoA dehydrogenase"/>
    <property type="evidence" value="ECO:0007669"/>
    <property type="project" value="TreeGrafter"/>
</dbReference>
<evidence type="ECO:0000256" key="3">
    <source>
        <dbReference type="ARBA" id="ARBA00011738"/>
    </source>
</evidence>
<keyword evidence="5 7" id="KW-0274">FAD</keyword>
<evidence type="ECO:0000259" key="9">
    <source>
        <dbReference type="Pfam" id="PF02770"/>
    </source>
</evidence>
<keyword evidence="4 7" id="KW-0285">Flavoprotein</keyword>
<dbReference type="Gene3D" id="2.40.110.10">
    <property type="entry name" value="Butyryl-CoA Dehydrogenase, subunit A, domain 2"/>
    <property type="match status" value="1"/>
</dbReference>
<dbReference type="STRING" id="53406.SAMN05421553_3853"/>
<evidence type="ECO:0000256" key="2">
    <source>
        <dbReference type="ARBA" id="ARBA00009347"/>
    </source>
</evidence>
<dbReference type="InterPro" id="IPR013786">
    <property type="entry name" value="AcylCoA_DH/ox_N"/>
</dbReference>
<dbReference type="PANTHER" id="PTHR48083:SF13">
    <property type="entry name" value="ACYL-COA DEHYDROGENASE FAMILY MEMBER 11"/>
    <property type="match status" value="1"/>
</dbReference>
<dbReference type="EMBL" id="FNSC01000001">
    <property type="protein sequence ID" value="SEE01946.1"/>
    <property type="molecule type" value="Genomic_DNA"/>
</dbReference>
<accession>A0A1H5FF01</accession>
<dbReference type="Pfam" id="PF00441">
    <property type="entry name" value="Acyl-CoA_dh_1"/>
    <property type="match status" value="1"/>
</dbReference>
<sequence>MLSPQPWSATEGSAELARQVRRFVDERIIPLEAELAAEPWQAAKRIAELSAEARAVGLWGSYYPQALGGRIASLRDYLTVAEQEGRSEHAPAIFGDDATLDLHMLSRHASEDIRQRFLEPLAAGALVSSYGMSEPDSIGSIPATLNSHAELVDGQWLLSGRKWFICRAERAALVTVIARTSSGPLESALSMLLVPSNAPGFRVERALSILGRFGGQGELSFEQVRVPPSHVLGQPGRGLALMQERLGLGRILRSVHWLGLAQRCFDLMSARIHSTRGQQARLADKQLVRQRVFRVYQAIASARALLQDAAGKHDAGVANSIEVNIAKVAASQALSEAADSAIQIMGAEGLSDLSPLSGIYRTARTTHILDGTDDALISAVGRQLLDSCSDTGLDFDQPSRVTGAGR</sequence>
<feature type="domain" description="Acyl-CoA dehydrogenase/oxidase C-terminal" evidence="8">
    <location>
        <begin position="236"/>
        <end position="385"/>
    </location>
</feature>
<dbReference type="AlphaFoldDB" id="A0A1H5FF01"/>
<keyword evidence="12" id="KW-1185">Reference proteome</keyword>
<evidence type="ECO:0000256" key="1">
    <source>
        <dbReference type="ARBA" id="ARBA00001974"/>
    </source>
</evidence>
<dbReference type="PANTHER" id="PTHR48083">
    <property type="entry name" value="MEDIUM-CHAIN SPECIFIC ACYL-COA DEHYDROGENASE, MITOCHONDRIAL-RELATED"/>
    <property type="match status" value="1"/>
</dbReference>
<dbReference type="GO" id="GO:0050660">
    <property type="term" value="F:flavin adenine dinucleotide binding"/>
    <property type="evidence" value="ECO:0007669"/>
    <property type="project" value="InterPro"/>
</dbReference>
<dbReference type="InterPro" id="IPR009075">
    <property type="entry name" value="AcylCo_DH/oxidase_C"/>
</dbReference>
<dbReference type="InterPro" id="IPR046373">
    <property type="entry name" value="Acyl-CoA_Oxase/DH_mid-dom_sf"/>
</dbReference>
<dbReference type="CDD" id="cd00567">
    <property type="entry name" value="ACAD"/>
    <property type="match status" value="1"/>
</dbReference>
<evidence type="ECO:0000256" key="5">
    <source>
        <dbReference type="ARBA" id="ARBA00022827"/>
    </source>
</evidence>
<dbReference type="InterPro" id="IPR009100">
    <property type="entry name" value="AcylCoA_DH/oxidase_NM_dom_sf"/>
</dbReference>
<comment type="subunit">
    <text evidence="3">Homodimer.</text>
</comment>
<dbReference type="Pfam" id="PF02770">
    <property type="entry name" value="Acyl-CoA_dh_M"/>
    <property type="match status" value="1"/>
</dbReference>
<evidence type="ECO:0000259" key="10">
    <source>
        <dbReference type="Pfam" id="PF02771"/>
    </source>
</evidence>
<dbReference type="GO" id="GO:0003995">
    <property type="term" value="F:acyl-CoA dehydrogenase activity"/>
    <property type="evidence" value="ECO:0007669"/>
    <property type="project" value="TreeGrafter"/>
</dbReference>
<evidence type="ECO:0000313" key="11">
    <source>
        <dbReference type="EMBL" id="SEE01946.1"/>
    </source>
</evidence>
<proteinExistence type="inferred from homology"/>
<dbReference type="OrthoDB" id="9770681at2"/>
<dbReference type="InterPro" id="IPR036250">
    <property type="entry name" value="AcylCo_DH-like_C"/>
</dbReference>
<evidence type="ECO:0000313" key="12">
    <source>
        <dbReference type="Proteomes" id="UP000242849"/>
    </source>
</evidence>
<reference evidence="12" key="1">
    <citation type="submission" date="2016-10" db="EMBL/GenBank/DDBJ databases">
        <authorList>
            <person name="Varghese N."/>
            <person name="Submissions S."/>
        </authorList>
    </citation>
    <scope>NUCLEOTIDE SEQUENCE [LARGE SCALE GENOMIC DNA]</scope>
    <source>
        <strain evidence="12">DSM 12111</strain>
    </source>
</reference>
<feature type="domain" description="Acyl-CoA oxidase/dehydrogenase middle" evidence="9">
    <location>
        <begin position="130"/>
        <end position="224"/>
    </location>
</feature>
<dbReference type="InterPro" id="IPR006091">
    <property type="entry name" value="Acyl-CoA_Oxase/DH_mid-dom"/>
</dbReference>
<dbReference type="InterPro" id="IPR037069">
    <property type="entry name" value="AcylCoA_DH/ox_N_sf"/>
</dbReference>
<dbReference type="RefSeq" id="WP_090385904.1">
    <property type="nucleotide sequence ID" value="NZ_CP156749.1"/>
</dbReference>
<dbReference type="Gene3D" id="1.10.540.10">
    <property type="entry name" value="Acyl-CoA dehydrogenase/oxidase, N-terminal domain"/>
    <property type="match status" value="1"/>
</dbReference>
<gene>
    <name evidence="11" type="ORF">SAMN05421553_3853</name>
</gene>
<evidence type="ECO:0000256" key="4">
    <source>
        <dbReference type="ARBA" id="ARBA00022630"/>
    </source>
</evidence>
<dbReference type="Gene3D" id="1.20.140.10">
    <property type="entry name" value="Butyryl-CoA Dehydrogenase, subunit A, domain 3"/>
    <property type="match status" value="1"/>
</dbReference>